<evidence type="ECO:0008006" key="4">
    <source>
        <dbReference type="Google" id="ProtNLM"/>
    </source>
</evidence>
<keyword evidence="1" id="KW-0732">Signal</keyword>
<feature type="signal peptide" evidence="1">
    <location>
        <begin position="1"/>
        <end position="23"/>
    </location>
</feature>
<dbReference type="STRING" id="692418.SAMN04488029_0624"/>
<reference evidence="2 3" key="1">
    <citation type="submission" date="2017-04" db="EMBL/GenBank/DDBJ databases">
        <authorList>
            <person name="Afonso C.L."/>
            <person name="Miller P.J."/>
            <person name="Scott M.A."/>
            <person name="Spackman E."/>
            <person name="Goraichik I."/>
            <person name="Dimitrov K.M."/>
            <person name="Suarez D.L."/>
            <person name="Swayne D.E."/>
        </authorList>
    </citation>
    <scope>NUCLEOTIDE SEQUENCE [LARGE SCALE GENOMIC DNA]</scope>
    <source>
        <strain evidence="2 3">DSM 26133</strain>
    </source>
</reference>
<proteinExistence type="predicted"/>
<evidence type="ECO:0000313" key="3">
    <source>
        <dbReference type="Proteomes" id="UP000192472"/>
    </source>
</evidence>
<dbReference type="InterPro" id="IPR032342">
    <property type="entry name" value="DUF4861"/>
</dbReference>
<keyword evidence="3" id="KW-1185">Reference proteome</keyword>
<evidence type="ECO:0000313" key="2">
    <source>
        <dbReference type="EMBL" id="SMD32281.1"/>
    </source>
</evidence>
<dbReference type="RefSeq" id="WP_084370950.1">
    <property type="nucleotide sequence ID" value="NZ_FWYF01000001.1"/>
</dbReference>
<dbReference type="EMBL" id="FWYF01000001">
    <property type="protein sequence ID" value="SMD32281.1"/>
    <property type="molecule type" value="Genomic_DNA"/>
</dbReference>
<organism evidence="2 3">
    <name type="scientific">Reichenbachiella faecimaris</name>
    <dbReference type="NCBI Taxonomy" id="692418"/>
    <lineage>
        <taxon>Bacteria</taxon>
        <taxon>Pseudomonadati</taxon>
        <taxon>Bacteroidota</taxon>
        <taxon>Cytophagia</taxon>
        <taxon>Cytophagales</taxon>
        <taxon>Reichenbachiellaceae</taxon>
        <taxon>Reichenbachiella</taxon>
    </lineage>
</organism>
<dbReference type="Proteomes" id="UP000192472">
    <property type="component" value="Unassembled WGS sequence"/>
</dbReference>
<name>A0A1W2G6Q3_REIFA</name>
<dbReference type="OrthoDB" id="846806at2"/>
<dbReference type="PROSITE" id="PS51257">
    <property type="entry name" value="PROKAR_LIPOPROTEIN"/>
    <property type="match status" value="1"/>
</dbReference>
<gene>
    <name evidence="2" type="ORF">SAMN04488029_0624</name>
</gene>
<dbReference type="AlphaFoldDB" id="A0A1W2G6Q3"/>
<dbReference type="Pfam" id="PF16153">
    <property type="entry name" value="DUF4861"/>
    <property type="match status" value="1"/>
</dbReference>
<feature type="chain" id="PRO_5012280692" description="DUF4861 domain-containing protein" evidence="1">
    <location>
        <begin position="24"/>
        <end position="410"/>
    </location>
</feature>
<accession>A0A1W2G6Q3</accession>
<protein>
    <recommendedName>
        <fullName evidence="4">DUF4861 domain-containing protein</fullName>
    </recommendedName>
</protein>
<evidence type="ECO:0000256" key="1">
    <source>
        <dbReference type="SAM" id="SignalP"/>
    </source>
</evidence>
<sequence>MIKYKNYIWVAGLALAVGCGTHAQNSQTKENTLKIKIENSLPSARTEVITLSDERLFTEAFQVQSVSLLGHNGELLDTDQDGWADQLVVHVEVAAQSTLAINWPGDLTQNQSLEKKVQAEISPKVGGAWQGRKYVGGDFQNVDFLSVPAAHTDHSYYIRYEGPGIENELVGYRFYLDWRNAMDIFGKKVDTLVLQSVGLDGFDSYHEDEAWGMDVLKAGKSLGIGSIGQYINGQVEHFQQTDSVTCQIKKNNKLSAAIETSYYGWETSDKKSSIISNLSIRTGDRALKHTIKFDQPIADFCTGIVKHDSGTSFASLVGSSGWAYLATYGKQSLADDNLGMAIFYNTKDVEEVLEASYDHLIVFKPAKEVNYYLLGAWAQEKNAIKNLEAFHKYLDDKLAELNQPLEINIQ</sequence>